<dbReference type="InterPro" id="IPR001214">
    <property type="entry name" value="SET_dom"/>
</dbReference>
<feature type="region of interest" description="Disordered" evidence="4">
    <location>
        <begin position="628"/>
        <end position="658"/>
    </location>
</feature>
<feature type="region of interest" description="Disordered" evidence="4">
    <location>
        <begin position="133"/>
        <end position="158"/>
    </location>
</feature>
<dbReference type="InterPro" id="IPR050600">
    <property type="entry name" value="SETD3_SETD6_MTase"/>
</dbReference>
<dbReference type="PANTHER" id="PTHR13271">
    <property type="entry name" value="UNCHARACTERIZED PUTATIVE METHYLTRANSFERASE"/>
    <property type="match status" value="1"/>
</dbReference>
<dbReference type="InterPro" id="IPR036464">
    <property type="entry name" value="Rubisco_LSMT_subst-bd_sf"/>
</dbReference>
<dbReference type="PROSITE" id="PS50280">
    <property type="entry name" value="SET"/>
    <property type="match status" value="1"/>
</dbReference>
<organism evidence="6 7">
    <name type="scientific">Sporisorium reilianum f. sp. reilianum</name>
    <dbReference type="NCBI Taxonomy" id="72559"/>
    <lineage>
        <taxon>Eukaryota</taxon>
        <taxon>Fungi</taxon>
        <taxon>Dikarya</taxon>
        <taxon>Basidiomycota</taxon>
        <taxon>Ustilaginomycotina</taxon>
        <taxon>Ustilaginomycetes</taxon>
        <taxon>Ustilaginales</taxon>
        <taxon>Ustilaginaceae</taxon>
        <taxon>Sporisorium</taxon>
    </lineage>
</organism>
<dbReference type="AlphaFoldDB" id="A0A2N8UFR5"/>
<dbReference type="Gene3D" id="3.90.1420.10">
    <property type="entry name" value="Rubisco LSMT, substrate-binding domain"/>
    <property type="match status" value="1"/>
</dbReference>
<dbReference type="Pfam" id="PF00856">
    <property type="entry name" value="SET"/>
    <property type="match status" value="1"/>
</dbReference>
<evidence type="ECO:0000256" key="2">
    <source>
        <dbReference type="ARBA" id="ARBA00022679"/>
    </source>
</evidence>
<feature type="compositionally biased region" description="Acidic residues" evidence="4">
    <location>
        <begin position="277"/>
        <end position="303"/>
    </location>
</feature>
<evidence type="ECO:0000256" key="4">
    <source>
        <dbReference type="SAM" id="MobiDB-lite"/>
    </source>
</evidence>
<accession>A0A2N8UFR5</accession>
<keyword evidence="3" id="KW-0949">S-adenosyl-L-methionine</keyword>
<dbReference type="EMBL" id="LT795062">
    <property type="protein sequence ID" value="SJX63815.1"/>
    <property type="molecule type" value="Genomic_DNA"/>
</dbReference>
<feature type="region of interest" description="Disordered" evidence="4">
    <location>
        <begin position="268"/>
        <end position="354"/>
    </location>
</feature>
<keyword evidence="2 6" id="KW-0808">Transferase</keyword>
<feature type="domain" description="SET" evidence="5">
    <location>
        <begin position="29"/>
        <end position="398"/>
    </location>
</feature>
<reference evidence="6 7" key="1">
    <citation type="submission" date="2017-02" db="EMBL/GenBank/DDBJ databases">
        <authorList>
            <person name="Peterson S.W."/>
        </authorList>
    </citation>
    <scope>NUCLEOTIDE SEQUENCE [LARGE SCALE GENOMIC DNA]</scope>
    <source>
        <strain evidence="6 7">SRS1_H2-8</strain>
    </source>
</reference>
<protein>
    <submittedName>
        <fullName evidence="6">Related to RKM4-ribosomal lysine methyltransferase</fullName>
    </submittedName>
</protein>
<evidence type="ECO:0000259" key="5">
    <source>
        <dbReference type="PROSITE" id="PS50280"/>
    </source>
</evidence>
<evidence type="ECO:0000313" key="6">
    <source>
        <dbReference type="EMBL" id="SJX63815.1"/>
    </source>
</evidence>
<feature type="compositionally biased region" description="Basic and acidic residues" evidence="4">
    <location>
        <begin position="637"/>
        <end position="647"/>
    </location>
</feature>
<dbReference type="SUPFAM" id="SSF81822">
    <property type="entry name" value="RuBisCo LSMT C-terminal, substrate-binding domain"/>
    <property type="match status" value="1"/>
</dbReference>
<name>A0A2N8UFR5_9BASI</name>
<dbReference type="GO" id="GO:0032259">
    <property type="term" value="P:methylation"/>
    <property type="evidence" value="ECO:0007669"/>
    <property type="project" value="UniProtKB-KW"/>
</dbReference>
<dbReference type="PANTHER" id="PTHR13271:SF152">
    <property type="entry name" value="UBIQUITIN-LIKE DOMAIN-CONTAINING PROTEIN"/>
    <property type="match status" value="1"/>
</dbReference>
<dbReference type="InterPro" id="IPR046341">
    <property type="entry name" value="SET_dom_sf"/>
</dbReference>
<keyword evidence="1 6" id="KW-0489">Methyltransferase</keyword>
<dbReference type="Gene3D" id="3.90.1410.10">
    <property type="entry name" value="set domain protein methyltransferase, domain 1"/>
    <property type="match status" value="3"/>
</dbReference>
<dbReference type="SUPFAM" id="SSF82199">
    <property type="entry name" value="SET domain"/>
    <property type="match status" value="2"/>
</dbReference>
<feature type="compositionally biased region" description="Acidic residues" evidence="4">
    <location>
        <begin position="310"/>
        <end position="348"/>
    </location>
</feature>
<evidence type="ECO:0000256" key="1">
    <source>
        <dbReference type="ARBA" id="ARBA00022603"/>
    </source>
</evidence>
<proteinExistence type="predicted"/>
<dbReference type="GO" id="GO:0016279">
    <property type="term" value="F:protein-lysine N-methyltransferase activity"/>
    <property type="evidence" value="ECO:0007669"/>
    <property type="project" value="TreeGrafter"/>
</dbReference>
<dbReference type="InterPro" id="IPR015353">
    <property type="entry name" value="Rubisco_LSMT_subst-bd"/>
</dbReference>
<dbReference type="Proteomes" id="UP000239563">
    <property type="component" value="Chromosome IX"/>
</dbReference>
<evidence type="ECO:0000256" key="3">
    <source>
        <dbReference type="ARBA" id="ARBA00022691"/>
    </source>
</evidence>
<evidence type="ECO:0000313" key="7">
    <source>
        <dbReference type="Proteomes" id="UP000239563"/>
    </source>
</evidence>
<gene>
    <name evidence="6" type="ORF">SRS1_11176</name>
</gene>
<dbReference type="Pfam" id="PF09273">
    <property type="entry name" value="Rubis-subs-bind"/>
    <property type="match status" value="1"/>
</dbReference>
<sequence>MTDSTRQTTSELEASFLRWFRQSGGALDARCRIQPMPGMGRGMVAKAPINAGETIFVIPRHVLLNLATSTLAQRCMETAPSTSDASSSQALAWKEISKMGWLPLILAMMYERRRAAKLSTSAKAGAEDGDVSMENIEAPSSSGIDQLEGTDAEGSTYRDAPRPFGEQTWGPYFDIMPTHFSTPMFWAEADLKHLSGTSIADKIARDEAEADYHNKAIPFIRSLPGVFLEGTAEEQRECELEQWYSLENYHIMGSRILSRSFHVKSRKKGLEGKTVDMDDLDDDEDEDDGDESQAEVLEDEGEADQAGSGDEADETKDDEEGDEENDDEEDSDDDDSDDDDDEEEEQENVIDISMTPMADMLNARFESDNARLFYKSHVLEMRATKPIAEGEQIFNTYADPPNSDLLRRYGHVDEPNGSDVVELDAKLILQAAIAHLSSFLPSSKEELQKDLEERLEWACSSLGIDEVFILNYLFTPAKKAPHRAQPERPTPKELKSAATGGGISEEMIALTRVLCQSRDSFDKAKAKGKGPSARVEAQDEHVLAGNKTKRVSASQIMIDAIDLRLQQYPNGAKVDEEEAKLYGSKQGEVGGDHERRALVVRLGEKRVLLDQKRVLAYVLDKIHQAEKELAKNNSKNAKNDAGKRKGGSDGGNKKKQRR</sequence>